<accession>A0A6A6DVC7</accession>
<protein>
    <recommendedName>
        <fullName evidence="2">Serine hydrolase domain-containing protein</fullName>
    </recommendedName>
</protein>
<dbReference type="InterPro" id="IPR029058">
    <property type="entry name" value="AB_hydrolase_fold"/>
</dbReference>
<dbReference type="GO" id="GO:0005737">
    <property type="term" value="C:cytoplasm"/>
    <property type="evidence" value="ECO:0007669"/>
    <property type="project" value="TreeGrafter"/>
</dbReference>
<dbReference type="PANTHER" id="PTHR48070">
    <property type="entry name" value="ESTERASE OVCA2"/>
    <property type="match status" value="1"/>
</dbReference>
<sequence length="208" mass="22987">MGSNSQVFEFQTELLRQALGPQHEYEFVDGTIECDPTPDIATSFPTCHKYYSYFEREPNSINAALDDLEEYLTTNGPFDGIWGISQGAMLAATYLARRYPKALEHSSYQSIKCAIFICAMPLCILDDGDPRLATSDIEGELVRIPTAHIYGALDPSYEKSISLKSRCRKDLALAFDHGGGHELPRSHEKTTGMAETVAKTIDQALLGA</sequence>
<name>A0A6A6DVC7_9PEZI</name>
<dbReference type="SUPFAM" id="SSF53474">
    <property type="entry name" value="alpha/beta-Hydrolases"/>
    <property type="match status" value="1"/>
</dbReference>
<evidence type="ECO:0000313" key="4">
    <source>
        <dbReference type="Proteomes" id="UP000800200"/>
    </source>
</evidence>
<keyword evidence="1" id="KW-0378">Hydrolase</keyword>
<dbReference type="Gene3D" id="3.40.50.1820">
    <property type="entry name" value="alpha/beta hydrolase"/>
    <property type="match status" value="1"/>
</dbReference>
<feature type="domain" description="Serine hydrolase" evidence="2">
    <location>
        <begin position="2"/>
        <end position="190"/>
    </location>
</feature>
<dbReference type="GO" id="GO:0019748">
    <property type="term" value="P:secondary metabolic process"/>
    <property type="evidence" value="ECO:0007669"/>
    <property type="project" value="TreeGrafter"/>
</dbReference>
<evidence type="ECO:0000259" key="2">
    <source>
        <dbReference type="Pfam" id="PF03959"/>
    </source>
</evidence>
<dbReference type="Pfam" id="PF03959">
    <property type="entry name" value="FSH1"/>
    <property type="match status" value="1"/>
</dbReference>
<dbReference type="GO" id="GO:0005634">
    <property type="term" value="C:nucleus"/>
    <property type="evidence" value="ECO:0007669"/>
    <property type="project" value="TreeGrafter"/>
</dbReference>
<dbReference type="PANTHER" id="PTHR48070:SF7">
    <property type="entry name" value="SERINE HYDROLASE FSH DOMAIN-CONTAINING PROTEIN-RELATED"/>
    <property type="match status" value="1"/>
</dbReference>
<evidence type="ECO:0000256" key="1">
    <source>
        <dbReference type="ARBA" id="ARBA00022801"/>
    </source>
</evidence>
<dbReference type="OrthoDB" id="2094269at2759"/>
<organism evidence="3 4">
    <name type="scientific">Zopfia rhizophila CBS 207.26</name>
    <dbReference type="NCBI Taxonomy" id="1314779"/>
    <lineage>
        <taxon>Eukaryota</taxon>
        <taxon>Fungi</taxon>
        <taxon>Dikarya</taxon>
        <taxon>Ascomycota</taxon>
        <taxon>Pezizomycotina</taxon>
        <taxon>Dothideomycetes</taxon>
        <taxon>Dothideomycetes incertae sedis</taxon>
        <taxon>Zopfiaceae</taxon>
        <taxon>Zopfia</taxon>
    </lineage>
</organism>
<keyword evidence="4" id="KW-1185">Reference proteome</keyword>
<dbReference type="AlphaFoldDB" id="A0A6A6DVC7"/>
<dbReference type="EMBL" id="ML994641">
    <property type="protein sequence ID" value="KAF2183647.1"/>
    <property type="molecule type" value="Genomic_DNA"/>
</dbReference>
<reference evidence="3" key="1">
    <citation type="journal article" date="2020" name="Stud. Mycol.">
        <title>101 Dothideomycetes genomes: a test case for predicting lifestyles and emergence of pathogens.</title>
        <authorList>
            <person name="Haridas S."/>
            <person name="Albert R."/>
            <person name="Binder M."/>
            <person name="Bloem J."/>
            <person name="Labutti K."/>
            <person name="Salamov A."/>
            <person name="Andreopoulos B."/>
            <person name="Baker S."/>
            <person name="Barry K."/>
            <person name="Bills G."/>
            <person name="Bluhm B."/>
            <person name="Cannon C."/>
            <person name="Castanera R."/>
            <person name="Culley D."/>
            <person name="Daum C."/>
            <person name="Ezra D."/>
            <person name="Gonzalez J."/>
            <person name="Henrissat B."/>
            <person name="Kuo A."/>
            <person name="Liang C."/>
            <person name="Lipzen A."/>
            <person name="Lutzoni F."/>
            <person name="Magnuson J."/>
            <person name="Mondo S."/>
            <person name="Nolan M."/>
            <person name="Ohm R."/>
            <person name="Pangilinan J."/>
            <person name="Park H.-J."/>
            <person name="Ramirez L."/>
            <person name="Alfaro M."/>
            <person name="Sun H."/>
            <person name="Tritt A."/>
            <person name="Yoshinaga Y."/>
            <person name="Zwiers L.-H."/>
            <person name="Turgeon B."/>
            <person name="Goodwin S."/>
            <person name="Spatafora J."/>
            <person name="Crous P."/>
            <person name="Grigoriev I."/>
        </authorList>
    </citation>
    <scope>NUCLEOTIDE SEQUENCE</scope>
    <source>
        <strain evidence="3">CBS 207.26</strain>
    </source>
</reference>
<dbReference type="Proteomes" id="UP000800200">
    <property type="component" value="Unassembled WGS sequence"/>
</dbReference>
<proteinExistence type="predicted"/>
<dbReference type="InterPro" id="IPR005645">
    <property type="entry name" value="FSH-like_dom"/>
</dbReference>
<gene>
    <name evidence="3" type="ORF">K469DRAFT_710446</name>
</gene>
<dbReference type="InterPro" id="IPR050593">
    <property type="entry name" value="LovG"/>
</dbReference>
<evidence type="ECO:0000313" key="3">
    <source>
        <dbReference type="EMBL" id="KAF2183647.1"/>
    </source>
</evidence>
<dbReference type="GO" id="GO:0016787">
    <property type="term" value="F:hydrolase activity"/>
    <property type="evidence" value="ECO:0007669"/>
    <property type="project" value="UniProtKB-KW"/>
</dbReference>